<dbReference type="EMBL" id="JBHSQK010000013">
    <property type="protein sequence ID" value="MFC5948255.1"/>
    <property type="molecule type" value="Genomic_DNA"/>
</dbReference>
<accession>A0ABW1I5B5</accession>
<dbReference type="RefSeq" id="WP_379565316.1">
    <property type="nucleotide sequence ID" value="NZ_JBHSQK010000013.1"/>
</dbReference>
<organism evidence="1 2">
    <name type="scientific">Pseudonocardia lutea</name>
    <dbReference type="NCBI Taxonomy" id="2172015"/>
    <lineage>
        <taxon>Bacteria</taxon>
        <taxon>Bacillati</taxon>
        <taxon>Actinomycetota</taxon>
        <taxon>Actinomycetes</taxon>
        <taxon>Pseudonocardiales</taxon>
        <taxon>Pseudonocardiaceae</taxon>
        <taxon>Pseudonocardia</taxon>
    </lineage>
</organism>
<name>A0ABW1I5B5_9PSEU</name>
<evidence type="ECO:0000313" key="2">
    <source>
        <dbReference type="Proteomes" id="UP001596119"/>
    </source>
</evidence>
<evidence type="ECO:0000313" key="1">
    <source>
        <dbReference type="EMBL" id="MFC5948255.1"/>
    </source>
</evidence>
<reference evidence="2" key="1">
    <citation type="journal article" date="2019" name="Int. J. Syst. Evol. Microbiol.">
        <title>The Global Catalogue of Microorganisms (GCM) 10K type strain sequencing project: providing services to taxonomists for standard genome sequencing and annotation.</title>
        <authorList>
            <consortium name="The Broad Institute Genomics Platform"/>
            <consortium name="The Broad Institute Genome Sequencing Center for Infectious Disease"/>
            <person name="Wu L."/>
            <person name="Ma J."/>
        </authorList>
    </citation>
    <scope>NUCLEOTIDE SEQUENCE [LARGE SCALE GENOMIC DNA]</scope>
    <source>
        <strain evidence="2">CGMCC 4.7397</strain>
    </source>
</reference>
<keyword evidence="2" id="KW-1185">Reference proteome</keyword>
<gene>
    <name evidence="1" type="ORF">ACFQH9_08200</name>
</gene>
<protein>
    <submittedName>
        <fullName evidence="1">Uncharacterized protein</fullName>
    </submittedName>
</protein>
<dbReference type="Proteomes" id="UP001596119">
    <property type="component" value="Unassembled WGS sequence"/>
</dbReference>
<proteinExistence type="predicted"/>
<comment type="caution">
    <text evidence="1">The sequence shown here is derived from an EMBL/GenBank/DDBJ whole genome shotgun (WGS) entry which is preliminary data.</text>
</comment>
<sequence>MTRSNLSATRHDLTPPGAAIDLELVAEIVRRAGLDCRPDPHRNGALRARRAARDSGTWTVSAGRCGGTEAPLAYVGPAGSPRARLLRNPDERRLAALVVLQALREDPDELVTHDEAIVCGLADDLVWA</sequence>